<sequence length="88" mass="9684">MVREELQAASDELREAASTADGEIRDRIEGQADQLATLASAERGPDQGRLDRHMNILRELADDAGEGSDHVERALEHVEEYRKGVSGI</sequence>
<dbReference type="RefSeq" id="WP_276303626.1">
    <property type="nucleotide sequence ID" value="NZ_CP119992.1"/>
</dbReference>
<dbReference type="Pfam" id="PF24430">
    <property type="entry name" value="DUF7553"/>
    <property type="match status" value="1"/>
</dbReference>
<keyword evidence="3" id="KW-1185">Reference proteome</keyword>
<organism evidence="2 3">
    <name type="scientific">Halomarina halobia</name>
    <dbReference type="NCBI Taxonomy" id="3033386"/>
    <lineage>
        <taxon>Archaea</taxon>
        <taxon>Methanobacteriati</taxon>
        <taxon>Methanobacteriota</taxon>
        <taxon>Stenosarchaea group</taxon>
        <taxon>Halobacteria</taxon>
        <taxon>Halobacteriales</taxon>
        <taxon>Natronomonadaceae</taxon>
        <taxon>Halomarina</taxon>
    </lineage>
</organism>
<feature type="region of interest" description="Disordered" evidence="1">
    <location>
        <begin position="1"/>
        <end position="26"/>
    </location>
</feature>
<name>A0ABD6A971_9EURY</name>
<gene>
    <name evidence="2" type="ORF">ACFQPE_09960</name>
</gene>
<comment type="caution">
    <text evidence="2">The sequence shown here is derived from an EMBL/GenBank/DDBJ whole genome shotgun (WGS) entry which is preliminary data.</text>
</comment>
<dbReference type="AlphaFoldDB" id="A0ABD6A971"/>
<dbReference type="GeneID" id="79316227"/>
<evidence type="ECO:0000313" key="2">
    <source>
        <dbReference type="EMBL" id="MFC7317119.1"/>
    </source>
</evidence>
<dbReference type="Proteomes" id="UP001596547">
    <property type="component" value="Unassembled WGS sequence"/>
</dbReference>
<dbReference type="InterPro" id="IPR055975">
    <property type="entry name" value="DUF7553"/>
</dbReference>
<proteinExistence type="predicted"/>
<evidence type="ECO:0000313" key="3">
    <source>
        <dbReference type="Proteomes" id="UP001596547"/>
    </source>
</evidence>
<accession>A0ABD6A971</accession>
<feature type="compositionally biased region" description="Basic and acidic residues" evidence="1">
    <location>
        <begin position="1"/>
        <end position="15"/>
    </location>
</feature>
<reference evidence="2 3" key="1">
    <citation type="journal article" date="2019" name="Int. J. Syst. Evol. Microbiol.">
        <title>The Global Catalogue of Microorganisms (GCM) 10K type strain sequencing project: providing services to taxonomists for standard genome sequencing and annotation.</title>
        <authorList>
            <consortium name="The Broad Institute Genomics Platform"/>
            <consortium name="The Broad Institute Genome Sequencing Center for Infectious Disease"/>
            <person name="Wu L."/>
            <person name="Ma J."/>
        </authorList>
    </citation>
    <scope>NUCLEOTIDE SEQUENCE [LARGE SCALE GENOMIC DNA]</scope>
    <source>
        <strain evidence="2 3">PSR21</strain>
    </source>
</reference>
<protein>
    <submittedName>
        <fullName evidence="2">Uncharacterized protein</fullName>
    </submittedName>
</protein>
<dbReference type="EMBL" id="JBHTBF010000002">
    <property type="protein sequence ID" value="MFC7317119.1"/>
    <property type="molecule type" value="Genomic_DNA"/>
</dbReference>
<evidence type="ECO:0000256" key="1">
    <source>
        <dbReference type="SAM" id="MobiDB-lite"/>
    </source>
</evidence>